<feature type="transmembrane region" description="Helical" evidence="1">
    <location>
        <begin position="139"/>
        <end position="160"/>
    </location>
</feature>
<keyword evidence="1" id="KW-1133">Transmembrane helix</keyword>
<accession>A0A4Q2M898</accession>
<dbReference type="Proteomes" id="UP000581087">
    <property type="component" value="Unassembled WGS sequence"/>
</dbReference>
<feature type="transmembrane region" description="Helical" evidence="1">
    <location>
        <begin position="167"/>
        <end position="188"/>
    </location>
</feature>
<feature type="transmembrane region" description="Helical" evidence="1">
    <location>
        <begin position="53"/>
        <end position="73"/>
    </location>
</feature>
<sequence>MIRAELGRLVSGITLPVLLVVAALLNALAVYGIAVGMKLDQIGDAAPAATQSLVTLGFGATLFAMIFGALSVTRDFGTTAIRRSAFLARGADRLLGARLVALSVPAAVFAVVGAGSAAAVTAIVFTANGTEPDFSGDTLTALGGVAANIVFATYIGHLVGWQSRRSVWTILGLVGYTLVLETLVISILPSVGRFLPGGAGQAMMIDSSTTDEILPLGAGYAVAAAWIVVLISLGVLRLRKTDLS</sequence>
<feature type="transmembrane region" description="Helical" evidence="1">
    <location>
        <begin position="12"/>
        <end position="33"/>
    </location>
</feature>
<protein>
    <submittedName>
        <fullName evidence="4">Uncharacterized protein</fullName>
    </submittedName>
</protein>
<dbReference type="RefSeq" id="WP_129176847.1">
    <property type="nucleotide sequence ID" value="NZ_JACCBI010000001.1"/>
</dbReference>
<dbReference type="AlphaFoldDB" id="A0A4Q2M898"/>
<proteinExistence type="predicted"/>
<feature type="transmembrane region" description="Helical" evidence="1">
    <location>
        <begin position="94"/>
        <end position="127"/>
    </location>
</feature>
<evidence type="ECO:0000313" key="2">
    <source>
        <dbReference type="EMBL" id="NYD67014.1"/>
    </source>
</evidence>
<evidence type="ECO:0000313" key="3">
    <source>
        <dbReference type="EMBL" id="RXZ85252.1"/>
    </source>
</evidence>
<evidence type="ECO:0000313" key="6">
    <source>
        <dbReference type="Proteomes" id="UP000581087"/>
    </source>
</evidence>
<dbReference type="EMBL" id="JACCBI010000001">
    <property type="protein sequence ID" value="NYD67014.1"/>
    <property type="molecule type" value="Genomic_DNA"/>
</dbReference>
<dbReference type="EMBL" id="SDPM01000011">
    <property type="protein sequence ID" value="RXZ85252.1"/>
    <property type="molecule type" value="Genomic_DNA"/>
</dbReference>
<evidence type="ECO:0000313" key="4">
    <source>
        <dbReference type="EMBL" id="RXZ85360.1"/>
    </source>
</evidence>
<reference evidence="4 5" key="1">
    <citation type="submission" date="2019-01" db="EMBL/GenBank/DDBJ databases">
        <title>Agromyces.</title>
        <authorList>
            <person name="Li J."/>
        </authorList>
    </citation>
    <scope>NUCLEOTIDE SEQUENCE [LARGE SCALE GENOMIC DNA]</scope>
    <source>
        <strain evidence="4 5">DSM 23870</strain>
    </source>
</reference>
<dbReference type="EMBL" id="SDPM01000010">
    <property type="protein sequence ID" value="RXZ85360.1"/>
    <property type="molecule type" value="Genomic_DNA"/>
</dbReference>
<evidence type="ECO:0000256" key="1">
    <source>
        <dbReference type="SAM" id="Phobius"/>
    </source>
</evidence>
<evidence type="ECO:0000313" key="5">
    <source>
        <dbReference type="Proteomes" id="UP000292686"/>
    </source>
</evidence>
<keyword evidence="1" id="KW-0812">Transmembrane</keyword>
<name>A0A4Q2M898_9MICO</name>
<reference evidence="2 6" key="2">
    <citation type="submission" date="2020-07" db="EMBL/GenBank/DDBJ databases">
        <title>Sequencing the genomes of 1000 actinobacteria strains.</title>
        <authorList>
            <person name="Klenk H.-P."/>
        </authorList>
    </citation>
    <scope>NUCLEOTIDE SEQUENCE [LARGE SCALE GENOMIC DNA]</scope>
    <source>
        <strain evidence="2 6">DSM 23870</strain>
    </source>
</reference>
<dbReference type="OrthoDB" id="5244396at2"/>
<dbReference type="Proteomes" id="UP000292686">
    <property type="component" value="Unassembled WGS sequence"/>
</dbReference>
<keyword evidence="1" id="KW-0472">Membrane</keyword>
<keyword evidence="5" id="KW-1185">Reference proteome</keyword>
<feature type="transmembrane region" description="Helical" evidence="1">
    <location>
        <begin position="213"/>
        <end position="236"/>
    </location>
</feature>
<comment type="caution">
    <text evidence="4">The sequence shown here is derived from an EMBL/GenBank/DDBJ whole genome shotgun (WGS) entry which is preliminary data.</text>
</comment>
<organism evidence="4 5">
    <name type="scientific">Agromyces atrinae</name>
    <dbReference type="NCBI Taxonomy" id="592376"/>
    <lineage>
        <taxon>Bacteria</taxon>
        <taxon>Bacillati</taxon>
        <taxon>Actinomycetota</taxon>
        <taxon>Actinomycetes</taxon>
        <taxon>Micrococcales</taxon>
        <taxon>Microbacteriaceae</taxon>
        <taxon>Agromyces</taxon>
    </lineage>
</organism>
<gene>
    <name evidence="2" type="ORF">BJ972_001533</name>
    <name evidence="4" type="ORF">ESP50_15630</name>
    <name evidence="3" type="ORF">ESP50_16225</name>
</gene>